<keyword evidence="2" id="KW-1185">Reference proteome</keyword>
<evidence type="ECO:0000313" key="1">
    <source>
        <dbReference type="EMBL" id="MCD9560635.1"/>
    </source>
</evidence>
<dbReference type="Proteomes" id="UP000823775">
    <property type="component" value="Unassembled WGS sequence"/>
</dbReference>
<name>A0ABS8UPR2_DATST</name>
<dbReference type="EMBL" id="JACEIK010002353">
    <property type="protein sequence ID" value="MCD9560635.1"/>
    <property type="molecule type" value="Genomic_DNA"/>
</dbReference>
<sequence>MEDFFSLRALQERSMYFMNKKKGYILNLNKWEEAVKMACYVIDRCMIRSLLEKPHMNCEWEEAQADLSKVFWLQMFLFKKLCKEVKLSLGSSCGFEENPKPSITSIPLEVEHWVDVSAKRTSEEPSIVGARKCTGRA</sequence>
<comment type="caution">
    <text evidence="1">The sequence shown here is derived from an EMBL/GenBank/DDBJ whole genome shotgun (WGS) entry which is preliminary data.</text>
</comment>
<feature type="non-terminal residue" evidence="1">
    <location>
        <position position="137"/>
    </location>
</feature>
<evidence type="ECO:0000313" key="2">
    <source>
        <dbReference type="Proteomes" id="UP000823775"/>
    </source>
</evidence>
<protein>
    <submittedName>
        <fullName evidence="1">Uncharacterized protein</fullName>
    </submittedName>
</protein>
<proteinExistence type="predicted"/>
<gene>
    <name evidence="1" type="ORF">HAX54_019360</name>
</gene>
<organism evidence="1 2">
    <name type="scientific">Datura stramonium</name>
    <name type="common">Jimsonweed</name>
    <name type="synonym">Common thornapple</name>
    <dbReference type="NCBI Taxonomy" id="4076"/>
    <lineage>
        <taxon>Eukaryota</taxon>
        <taxon>Viridiplantae</taxon>
        <taxon>Streptophyta</taxon>
        <taxon>Embryophyta</taxon>
        <taxon>Tracheophyta</taxon>
        <taxon>Spermatophyta</taxon>
        <taxon>Magnoliopsida</taxon>
        <taxon>eudicotyledons</taxon>
        <taxon>Gunneridae</taxon>
        <taxon>Pentapetalae</taxon>
        <taxon>asterids</taxon>
        <taxon>lamiids</taxon>
        <taxon>Solanales</taxon>
        <taxon>Solanaceae</taxon>
        <taxon>Solanoideae</taxon>
        <taxon>Datureae</taxon>
        <taxon>Datura</taxon>
    </lineage>
</organism>
<accession>A0ABS8UPR2</accession>
<reference evidence="1 2" key="1">
    <citation type="journal article" date="2021" name="BMC Genomics">
        <title>Datura genome reveals duplications of psychoactive alkaloid biosynthetic genes and high mutation rate following tissue culture.</title>
        <authorList>
            <person name="Rajewski A."/>
            <person name="Carter-House D."/>
            <person name="Stajich J."/>
            <person name="Litt A."/>
        </authorList>
    </citation>
    <scope>NUCLEOTIDE SEQUENCE [LARGE SCALE GENOMIC DNA]</scope>
    <source>
        <strain evidence="1">AR-01</strain>
    </source>
</reference>